<dbReference type="RefSeq" id="WP_135053803.1">
    <property type="nucleotide sequence ID" value="NZ_JADGLC010000001.1"/>
</dbReference>
<dbReference type="EMBL" id="SPPA01000001">
    <property type="protein sequence ID" value="TFV13265.1"/>
    <property type="molecule type" value="Genomic_DNA"/>
</dbReference>
<organism evidence="1 2">
    <name type="scientific">Muribacter muris</name>
    <dbReference type="NCBI Taxonomy" id="67855"/>
    <lineage>
        <taxon>Bacteria</taxon>
        <taxon>Pseudomonadati</taxon>
        <taxon>Pseudomonadota</taxon>
        <taxon>Gammaproteobacteria</taxon>
        <taxon>Pasteurellales</taxon>
        <taxon>Pasteurellaceae</taxon>
        <taxon>Muribacter</taxon>
    </lineage>
</organism>
<evidence type="ECO:0000313" key="2">
    <source>
        <dbReference type="Proteomes" id="UP000297396"/>
    </source>
</evidence>
<protein>
    <submittedName>
        <fullName evidence="1">Uncharacterized protein</fullName>
    </submittedName>
</protein>
<accession>A0A4Y9K9H1</accession>
<sequence length="237" mass="28274">MHSLEIANNIKKKLFPEPYNFPLKIEIIYDNKLSIAELESLMRYFNNEKRICDNKLNIAEFESLISHLKSVIKNKDTENQIEHIYYSFEKEYYLAVNSAFIPYTSYNLEEIYNQEDINEINNPDNKTIENYKGITLNIFPENGKTHIIFSFSKHNKKIKEALQKMLQKNINHIKLELSDMILKYCENIAFKPSYIRDYFSENELNTIKKKYHPITQLENPLKFSIFQDNPTLKPKDR</sequence>
<comment type="caution">
    <text evidence="1">The sequence shown here is derived from an EMBL/GenBank/DDBJ whole genome shotgun (WGS) entry which is preliminary data.</text>
</comment>
<name>A0A4Y9K9H1_9PAST</name>
<dbReference type="Proteomes" id="UP000297396">
    <property type="component" value="Unassembled WGS sequence"/>
</dbReference>
<evidence type="ECO:0000313" key="1">
    <source>
        <dbReference type="EMBL" id="TFV13265.1"/>
    </source>
</evidence>
<dbReference type="AlphaFoldDB" id="A0A4Y9K9H1"/>
<dbReference type="OrthoDB" id="583051at2"/>
<proteinExistence type="predicted"/>
<reference evidence="1 2" key="1">
    <citation type="submission" date="2019-03" db="EMBL/GenBank/DDBJ databases">
        <title>Diversity of the mouse oral microbiome.</title>
        <authorList>
            <person name="Joseph S."/>
            <person name="Aduse-Opoku J."/>
            <person name="Curtis M."/>
            <person name="Wade W."/>
            <person name="Hashim A."/>
        </authorList>
    </citation>
    <scope>NUCLEOTIDE SEQUENCE [LARGE SCALE GENOMIC DNA]</scope>
    <source>
        <strain evidence="1 2">WT12</strain>
    </source>
</reference>
<gene>
    <name evidence="1" type="ORF">E4T80_00010</name>
</gene>